<dbReference type="Pfam" id="PF03372">
    <property type="entry name" value="Exo_endo_phos"/>
    <property type="match status" value="1"/>
</dbReference>
<dbReference type="SUPFAM" id="SSF56219">
    <property type="entry name" value="DNase I-like"/>
    <property type="match status" value="1"/>
</dbReference>
<proteinExistence type="predicted"/>
<reference evidence="2" key="4">
    <citation type="submission" date="2019-03" db="UniProtKB">
        <authorList>
            <consortium name="EnsemblPlants"/>
        </authorList>
    </citation>
    <scope>IDENTIFICATION</scope>
</reference>
<dbReference type="Proteomes" id="UP000015105">
    <property type="component" value="Chromosome 7D"/>
</dbReference>
<dbReference type="GO" id="GO:0003824">
    <property type="term" value="F:catalytic activity"/>
    <property type="evidence" value="ECO:0007669"/>
    <property type="project" value="InterPro"/>
</dbReference>
<dbReference type="InterPro" id="IPR005135">
    <property type="entry name" value="Endo/exonuclease/phosphatase"/>
</dbReference>
<keyword evidence="3" id="KW-1185">Reference proteome</keyword>
<organism evidence="2 3">
    <name type="scientific">Aegilops tauschii subsp. strangulata</name>
    <name type="common">Goatgrass</name>
    <dbReference type="NCBI Taxonomy" id="200361"/>
    <lineage>
        <taxon>Eukaryota</taxon>
        <taxon>Viridiplantae</taxon>
        <taxon>Streptophyta</taxon>
        <taxon>Embryophyta</taxon>
        <taxon>Tracheophyta</taxon>
        <taxon>Spermatophyta</taxon>
        <taxon>Magnoliopsida</taxon>
        <taxon>Liliopsida</taxon>
        <taxon>Poales</taxon>
        <taxon>Poaceae</taxon>
        <taxon>BOP clade</taxon>
        <taxon>Pooideae</taxon>
        <taxon>Triticodae</taxon>
        <taxon>Triticeae</taxon>
        <taxon>Triticinae</taxon>
        <taxon>Aegilops</taxon>
    </lineage>
</organism>
<name>A0A453QFQ2_AEGTS</name>
<dbReference type="InterPro" id="IPR036691">
    <property type="entry name" value="Endo/exonu/phosph_ase_sf"/>
</dbReference>
<reference evidence="2" key="3">
    <citation type="journal article" date="2017" name="Nature">
        <title>Genome sequence of the progenitor of the wheat D genome Aegilops tauschii.</title>
        <authorList>
            <person name="Luo M.C."/>
            <person name="Gu Y.Q."/>
            <person name="Puiu D."/>
            <person name="Wang H."/>
            <person name="Twardziok S.O."/>
            <person name="Deal K.R."/>
            <person name="Huo N."/>
            <person name="Zhu T."/>
            <person name="Wang L."/>
            <person name="Wang Y."/>
            <person name="McGuire P.E."/>
            <person name="Liu S."/>
            <person name="Long H."/>
            <person name="Ramasamy R.K."/>
            <person name="Rodriguez J.C."/>
            <person name="Van S.L."/>
            <person name="Yuan L."/>
            <person name="Wang Z."/>
            <person name="Xia Z."/>
            <person name="Xiao L."/>
            <person name="Anderson O.D."/>
            <person name="Ouyang S."/>
            <person name="Liang Y."/>
            <person name="Zimin A.V."/>
            <person name="Pertea G."/>
            <person name="Qi P."/>
            <person name="Bennetzen J.L."/>
            <person name="Dai X."/>
            <person name="Dawson M.W."/>
            <person name="Muller H.G."/>
            <person name="Kugler K."/>
            <person name="Rivarola-Duarte L."/>
            <person name="Spannagl M."/>
            <person name="Mayer K.F.X."/>
            <person name="Lu F.H."/>
            <person name="Bevan M.W."/>
            <person name="Leroy P."/>
            <person name="Li P."/>
            <person name="You F.M."/>
            <person name="Sun Q."/>
            <person name="Liu Z."/>
            <person name="Lyons E."/>
            <person name="Wicker T."/>
            <person name="Salzberg S.L."/>
            <person name="Devos K.M."/>
            <person name="Dvorak J."/>
        </authorList>
    </citation>
    <scope>NUCLEOTIDE SEQUENCE [LARGE SCALE GENOMIC DNA]</scope>
    <source>
        <strain evidence="2">cv. AL8/78</strain>
    </source>
</reference>
<sequence>GLFWNCRGAGKKGMTTCFSDIIKDHSLDFICLQETMKKTFPPKNLRKIDRMNNFDWNWVPSNGKAGGILCGARKETLEVISWTSGRFCLQANLYDVKLKHIWAIITVYGAAHDDSKDDFLIELASMCSHIQVPYIVGGDFNILQENGDKNKTMSRSPYVDKFNSLINSLCLREIHMGGGKYTWTNNQKHPTLDKLDRVLMSFEWEDLFPLVMVRKLVRDVSDHNPLLLSSGAKKLDTPHQREFRFELSWLRDENFYPTAKRIWEQPVR</sequence>
<evidence type="ECO:0000259" key="1">
    <source>
        <dbReference type="Pfam" id="PF03372"/>
    </source>
</evidence>
<feature type="domain" description="Endonuclease/exonuclease/phosphatase" evidence="1">
    <location>
        <begin position="3"/>
        <end position="223"/>
    </location>
</feature>
<dbReference type="Gene3D" id="3.60.10.10">
    <property type="entry name" value="Endonuclease/exonuclease/phosphatase"/>
    <property type="match status" value="1"/>
</dbReference>
<dbReference type="AlphaFoldDB" id="A0A453QFQ2"/>
<protein>
    <recommendedName>
        <fullName evidence="1">Endonuclease/exonuclease/phosphatase domain-containing protein</fullName>
    </recommendedName>
</protein>
<dbReference type="PANTHER" id="PTHR33710:SF72">
    <property type="entry name" value="OS04G0204200 PROTEIN"/>
    <property type="match status" value="1"/>
</dbReference>
<dbReference type="STRING" id="200361.A0A453QFQ2"/>
<accession>A0A453QFQ2</accession>
<reference evidence="2" key="5">
    <citation type="journal article" date="2021" name="G3 (Bethesda)">
        <title>Aegilops tauschii genome assembly Aet v5.0 features greater sequence contiguity and improved annotation.</title>
        <authorList>
            <person name="Wang L."/>
            <person name="Zhu T."/>
            <person name="Rodriguez J.C."/>
            <person name="Deal K.R."/>
            <person name="Dubcovsky J."/>
            <person name="McGuire P.E."/>
            <person name="Lux T."/>
            <person name="Spannagl M."/>
            <person name="Mayer K.F.X."/>
            <person name="Baldrich P."/>
            <person name="Meyers B.C."/>
            <person name="Huo N."/>
            <person name="Gu Y.Q."/>
            <person name="Zhou H."/>
            <person name="Devos K.M."/>
            <person name="Bennetzen J.L."/>
            <person name="Unver T."/>
            <person name="Budak H."/>
            <person name="Gulick P.J."/>
            <person name="Galiba G."/>
            <person name="Kalapos B."/>
            <person name="Nelson D.R."/>
            <person name="Li P."/>
            <person name="You F.M."/>
            <person name="Luo M.C."/>
            <person name="Dvorak J."/>
        </authorList>
    </citation>
    <scope>NUCLEOTIDE SEQUENCE [LARGE SCALE GENOMIC DNA]</scope>
    <source>
        <strain evidence="2">cv. AL8/78</strain>
    </source>
</reference>
<evidence type="ECO:0000313" key="3">
    <source>
        <dbReference type="Proteomes" id="UP000015105"/>
    </source>
</evidence>
<dbReference type="Gramene" id="AET7Gv20097500.1">
    <property type="protein sequence ID" value="AET7Gv20097500.1"/>
    <property type="gene ID" value="AET7Gv20097500"/>
</dbReference>
<dbReference type="PANTHER" id="PTHR33710">
    <property type="entry name" value="BNAC02G09200D PROTEIN"/>
    <property type="match status" value="1"/>
</dbReference>
<evidence type="ECO:0000313" key="2">
    <source>
        <dbReference type="EnsemblPlants" id="AET7Gv20097500.1"/>
    </source>
</evidence>
<dbReference type="EnsemblPlants" id="AET7Gv20097500.1">
    <property type="protein sequence ID" value="AET7Gv20097500.1"/>
    <property type="gene ID" value="AET7Gv20097500"/>
</dbReference>
<reference evidence="3" key="1">
    <citation type="journal article" date="2014" name="Science">
        <title>Ancient hybridizations among the ancestral genomes of bread wheat.</title>
        <authorList>
            <consortium name="International Wheat Genome Sequencing Consortium,"/>
            <person name="Marcussen T."/>
            <person name="Sandve S.R."/>
            <person name="Heier L."/>
            <person name="Spannagl M."/>
            <person name="Pfeifer M."/>
            <person name="Jakobsen K.S."/>
            <person name="Wulff B.B."/>
            <person name="Steuernagel B."/>
            <person name="Mayer K.F."/>
            <person name="Olsen O.A."/>
        </authorList>
    </citation>
    <scope>NUCLEOTIDE SEQUENCE [LARGE SCALE GENOMIC DNA]</scope>
    <source>
        <strain evidence="3">cv. AL8/78</strain>
    </source>
</reference>
<reference evidence="3" key="2">
    <citation type="journal article" date="2017" name="Nat. Plants">
        <title>The Aegilops tauschii genome reveals multiple impacts of transposons.</title>
        <authorList>
            <person name="Zhao G."/>
            <person name="Zou C."/>
            <person name="Li K."/>
            <person name="Wang K."/>
            <person name="Li T."/>
            <person name="Gao L."/>
            <person name="Zhang X."/>
            <person name="Wang H."/>
            <person name="Yang Z."/>
            <person name="Liu X."/>
            <person name="Jiang W."/>
            <person name="Mao L."/>
            <person name="Kong X."/>
            <person name="Jiao Y."/>
            <person name="Jia J."/>
        </authorList>
    </citation>
    <scope>NUCLEOTIDE SEQUENCE [LARGE SCALE GENOMIC DNA]</scope>
    <source>
        <strain evidence="3">cv. AL8/78</strain>
    </source>
</reference>